<comment type="similarity">
    <text evidence="1 5">Belongs to the bacterial solute-binding protein 1 family.</text>
</comment>
<dbReference type="PROSITE" id="PS51257">
    <property type="entry name" value="PROKAR_LIPOPROTEIN"/>
    <property type="match status" value="1"/>
</dbReference>
<dbReference type="KEGG" id="vpi:BW732_10585"/>
<accession>A0A1Q2D8P6</accession>
<dbReference type="GO" id="GO:0042956">
    <property type="term" value="P:maltodextrin transmembrane transport"/>
    <property type="evidence" value="ECO:0007669"/>
    <property type="project" value="TreeGrafter"/>
</dbReference>
<feature type="chain" id="PRO_5039752523" description="Maltodextrin-binding protein" evidence="5">
    <location>
        <begin position="24"/>
        <end position="420"/>
    </location>
</feature>
<keyword evidence="5" id="KW-1003">Cell membrane</keyword>
<feature type="signal peptide" evidence="5">
    <location>
        <begin position="1"/>
        <end position="23"/>
    </location>
</feature>
<dbReference type="GO" id="GO:0015768">
    <property type="term" value="P:maltose transport"/>
    <property type="evidence" value="ECO:0007669"/>
    <property type="project" value="TreeGrafter"/>
</dbReference>
<gene>
    <name evidence="6" type="ORF">BW732_10585</name>
</gene>
<evidence type="ECO:0000256" key="5">
    <source>
        <dbReference type="RuleBase" id="RU365005"/>
    </source>
</evidence>
<dbReference type="PANTHER" id="PTHR30061:SF50">
    <property type="entry name" value="MALTOSE_MALTODEXTRIN-BINDING PERIPLASMIC PROTEIN"/>
    <property type="match status" value="1"/>
</dbReference>
<keyword evidence="2 5" id="KW-0813">Transport</keyword>
<dbReference type="RefSeq" id="WP_077276692.1">
    <property type="nucleotide sequence ID" value="NZ_CP019609.1"/>
</dbReference>
<dbReference type="Proteomes" id="UP000188246">
    <property type="component" value="Chromosome"/>
</dbReference>
<comment type="subcellular location">
    <subcellularLocation>
        <location evidence="5">Cell membrane</location>
        <topology evidence="5">Lipid-anchor</topology>
    </subcellularLocation>
</comment>
<proteinExistence type="inferred from homology"/>
<protein>
    <recommendedName>
        <fullName evidence="5">Maltodextrin-binding protein</fullName>
    </recommendedName>
</protein>
<dbReference type="GO" id="GO:0055052">
    <property type="term" value="C:ATP-binding cassette (ABC) transporter complex, substrate-binding subunit-containing"/>
    <property type="evidence" value="ECO:0007669"/>
    <property type="project" value="TreeGrafter"/>
</dbReference>
<dbReference type="PANTHER" id="PTHR30061">
    <property type="entry name" value="MALTOSE-BINDING PERIPLASMIC PROTEIN"/>
    <property type="match status" value="1"/>
</dbReference>
<dbReference type="PRINTS" id="PR00181">
    <property type="entry name" value="MALTOSEBP"/>
</dbReference>
<dbReference type="GO" id="GO:1901982">
    <property type="term" value="F:maltose binding"/>
    <property type="evidence" value="ECO:0007669"/>
    <property type="project" value="TreeGrafter"/>
</dbReference>
<reference evidence="6 7" key="1">
    <citation type="journal article" date="2010" name="Int. J. Syst. Evol. Microbiol.">
        <title>Vagococcus penaei sp. nov., isolated from spoilage microbiota of cooked shrimp (Penaeus vannamei).</title>
        <authorList>
            <person name="Jaffres E."/>
            <person name="Prevost H."/>
            <person name="Rossero A."/>
            <person name="Joffraud J.J."/>
            <person name="Dousset X."/>
        </authorList>
    </citation>
    <scope>NUCLEOTIDE SEQUENCE [LARGE SCALE GENOMIC DNA]</scope>
    <source>
        <strain evidence="6 7">CD276</strain>
    </source>
</reference>
<dbReference type="Gene3D" id="3.40.190.10">
    <property type="entry name" value="Periplasmic binding protein-like II"/>
    <property type="match status" value="2"/>
</dbReference>
<dbReference type="InterPro" id="IPR006060">
    <property type="entry name" value="Maltose/Cyclodextrin-bd"/>
</dbReference>
<evidence type="ECO:0000256" key="3">
    <source>
        <dbReference type="ARBA" id="ARBA00022597"/>
    </source>
</evidence>
<dbReference type="STRING" id="633807.BW732_10585"/>
<dbReference type="SUPFAM" id="SSF53850">
    <property type="entry name" value="Periplasmic binding protein-like II"/>
    <property type="match status" value="1"/>
</dbReference>
<name>A0A1Q2D8P6_9ENTE</name>
<dbReference type="AlphaFoldDB" id="A0A1Q2D8P6"/>
<sequence length="420" mass="45941">MKKGMKRLGLGLLTAGVALTLVACGSNKEDKKADSKKSDTLLVSVDKGYTKYIEKVKGDFEKENGIKIELVEKDMFEQLEALSLDGPAGKAPDVMMSAYDRLGPLGQQGHIAELKLSEDSRYDDRDKQQVTVDGKYYGAPAVIETLIMYYNKDLIDKAPTTFKEIEELAKDDKFAFEGEKGKNVGFLAKWTDFYSTYGLLAGYGGYVFGKDGTDPKDVGLATPGAIEGIEYATKWYKDVWPQGMLDIKSTGDFIDTQFIDGKTAVIINGPWAAAGYKDAKVNFGAAKIATLPNGKNYEPFGGGKAWVVSNYAKNKEMGQKFVDYLTNDANQKEFYAMTNEVPANNVAREEAKKGDDEIARAVVEQYESASPMPNIPEMAEVWAGGENLMFDAASGKQTAKEAADAAVKVINENIAQKYGE</sequence>
<keyword evidence="5" id="KW-0449">Lipoprotein</keyword>
<evidence type="ECO:0000256" key="1">
    <source>
        <dbReference type="ARBA" id="ARBA00008520"/>
    </source>
</evidence>
<dbReference type="EMBL" id="CP019609">
    <property type="protein sequence ID" value="AQP54603.1"/>
    <property type="molecule type" value="Genomic_DNA"/>
</dbReference>
<keyword evidence="3 5" id="KW-0762">Sugar transport</keyword>
<evidence type="ECO:0000313" key="6">
    <source>
        <dbReference type="EMBL" id="AQP54603.1"/>
    </source>
</evidence>
<keyword evidence="4 5" id="KW-0732">Signal</keyword>
<dbReference type="InterPro" id="IPR006059">
    <property type="entry name" value="SBP"/>
</dbReference>
<evidence type="ECO:0000256" key="2">
    <source>
        <dbReference type="ARBA" id="ARBA00022448"/>
    </source>
</evidence>
<keyword evidence="7" id="KW-1185">Reference proteome</keyword>
<evidence type="ECO:0000256" key="4">
    <source>
        <dbReference type="ARBA" id="ARBA00022729"/>
    </source>
</evidence>
<organism evidence="6 7">
    <name type="scientific">Vagococcus penaei</name>
    <dbReference type="NCBI Taxonomy" id="633807"/>
    <lineage>
        <taxon>Bacteria</taxon>
        <taxon>Bacillati</taxon>
        <taxon>Bacillota</taxon>
        <taxon>Bacilli</taxon>
        <taxon>Lactobacillales</taxon>
        <taxon>Enterococcaceae</taxon>
        <taxon>Vagococcus</taxon>
    </lineage>
</organism>
<dbReference type="GO" id="GO:0015144">
    <property type="term" value="F:carbohydrate transmembrane transporter activity"/>
    <property type="evidence" value="ECO:0007669"/>
    <property type="project" value="InterPro"/>
</dbReference>
<dbReference type="Pfam" id="PF13416">
    <property type="entry name" value="SBP_bac_8"/>
    <property type="match status" value="1"/>
</dbReference>
<evidence type="ECO:0000313" key="7">
    <source>
        <dbReference type="Proteomes" id="UP000188246"/>
    </source>
</evidence>
<keyword evidence="5" id="KW-0472">Membrane</keyword>